<organism evidence="1">
    <name type="scientific">Arsenophonus endosymbiont of Trialeurodes vaporariorum</name>
    <dbReference type="NCBI Taxonomy" id="235567"/>
    <lineage>
        <taxon>Bacteria</taxon>
        <taxon>Pseudomonadati</taxon>
        <taxon>Pseudomonadota</taxon>
        <taxon>Gammaproteobacteria</taxon>
        <taxon>Enterobacterales</taxon>
        <taxon>Morganellaceae</taxon>
        <taxon>Arsenophonus</taxon>
    </lineage>
</organism>
<proteinExistence type="predicted"/>
<dbReference type="PANTHER" id="PTHR32305:SF15">
    <property type="entry name" value="PROTEIN RHSA-RELATED"/>
    <property type="match status" value="1"/>
</dbReference>
<evidence type="ECO:0000313" key="1">
    <source>
        <dbReference type="EMBL" id="SSW95576.1"/>
    </source>
</evidence>
<dbReference type="PANTHER" id="PTHR32305">
    <property type="match status" value="1"/>
</dbReference>
<dbReference type="EMBL" id="UFQR01000005">
    <property type="protein sequence ID" value="SSW95576.1"/>
    <property type="molecule type" value="Genomic_DNA"/>
</dbReference>
<accession>A0A3B0MMK6</accession>
<reference evidence="1" key="1">
    <citation type="submission" date="2018-04" db="EMBL/GenBank/DDBJ databases">
        <authorList>
            <person name="Go L.Y."/>
            <person name="Mitchell J.A."/>
        </authorList>
    </citation>
    <scope>NUCLEOTIDE SEQUENCE</scope>
    <source>
        <strain evidence="1">ARTV</strain>
    </source>
</reference>
<name>A0A3B0MMK6_9GAMM</name>
<sequence length="473" mass="53022">MDTTLFKSTLTTLVQDNRGLAIRQIQYNRHPDTPENTETLITRYQNNALGFLAHSIDPRLYQQQQTDNTVKPNFSYITSLSGEVLSVESVDAGMTVTMKDIAQRPHFAVNATSYSCHWQYEDNDTLGRLLSITEQQPGKAAQISERFIWAGNSQAEKKLNLVGACIRHYDTAGLEQINSIALSGAMLSTARHLLQDNLVANWQGQDESDWDAQLSAAIYTNQYTRDATGAILMSTDAIGNRQRQAYDVVGMLMSSWLTLKSGREQVIVKSLTYAANGQKLREKHGNGIVTSYRYEPEMQRLLNIKTERPVGHMAGAKILQDLRYDYDSVGNVLRITNDAEATRFWRNQKIVPENHYRDDSLYQLVQATSREMANIGQQTTQLLPASPIDSNTFANYSLTYTYDSGGNLSQIRHSAPTSNNNYTVNITVSNRTNRAVLSSLTEDPTMVDRLFTPGGQQQQLLSGQALTWTPRGE</sequence>
<gene>
    <name evidence="1" type="ORF">ARTV_1524</name>
</gene>
<protein>
    <submittedName>
        <fullName evidence="1">Uncharacterized protein</fullName>
    </submittedName>
</protein>
<dbReference type="Pfam" id="PF18807">
    <property type="entry name" value="TTc_toxin_rep"/>
    <property type="match status" value="1"/>
</dbReference>
<dbReference type="Gene3D" id="2.180.10.10">
    <property type="entry name" value="RHS repeat-associated core"/>
    <property type="match status" value="1"/>
</dbReference>
<dbReference type="InterPro" id="IPR050708">
    <property type="entry name" value="T6SS_VgrG/RHS"/>
</dbReference>
<dbReference type="AlphaFoldDB" id="A0A3B0MMK6"/>
<dbReference type="InterPro" id="IPR041508">
    <property type="entry name" value="TcC-like_repeat"/>
</dbReference>